<evidence type="ECO:0000256" key="1">
    <source>
        <dbReference type="SAM" id="MobiDB-lite"/>
    </source>
</evidence>
<evidence type="ECO:0000313" key="2">
    <source>
        <dbReference type="EMBL" id="MDS0301118.1"/>
    </source>
</evidence>
<dbReference type="Proteomes" id="UP001257060">
    <property type="component" value="Unassembled WGS sequence"/>
</dbReference>
<dbReference type="InterPro" id="IPR006521">
    <property type="entry name" value="Tail_protein_I"/>
</dbReference>
<accession>A0ABU2GM31</accession>
<protein>
    <submittedName>
        <fullName evidence="2">Phage tail protein</fullName>
    </submittedName>
</protein>
<reference evidence="2 3" key="1">
    <citation type="submission" date="2022-06" db="EMBL/GenBank/DDBJ databases">
        <title>Halogeometricum sp. a new haloarchaeum isolate from saline soil.</title>
        <authorList>
            <person name="Strakova D."/>
            <person name="Galisteo C."/>
            <person name="Sanchez-Porro C."/>
            <person name="Ventosa A."/>
        </authorList>
    </citation>
    <scope>NUCLEOTIDE SEQUENCE [LARGE SCALE GENOMIC DNA]</scope>
    <source>
        <strain evidence="2 3">S1BR25-6</strain>
    </source>
</reference>
<dbReference type="EMBL" id="JAMQOP010000005">
    <property type="protein sequence ID" value="MDS0301118.1"/>
    <property type="molecule type" value="Genomic_DNA"/>
</dbReference>
<feature type="region of interest" description="Disordered" evidence="1">
    <location>
        <begin position="165"/>
        <end position="199"/>
    </location>
</feature>
<name>A0ABU2GM31_9EURY</name>
<organism evidence="2 3">
    <name type="scientific">Halogeometricum salsisoli</name>
    <dbReference type="NCBI Taxonomy" id="2950536"/>
    <lineage>
        <taxon>Archaea</taxon>
        <taxon>Methanobacteriati</taxon>
        <taxon>Methanobacteriota</taxon>
        <taxon>Stenosarchaea group</taxon>
        <taxon>Halobacteria</taxon>
        <taxon>Halobacteriales</taxon>
        <taxon>Haloferacaceae</taxon>
        <taxon>Halogeometricum</taxon>
    </lineage>
</organism>
<comment type="caution">
    <text evidence="2">The sequence shown here is derived from an EMBL/GenBank/DDBJ whole genome shotgun (WGS) entry which is preliminary data.</text>
</comment>
<dbReference type="NCBIfam" id="TIGR02242">
    <property type="entry name" value="tail_TIGR02242"/>
    <property type="match status" value="1"/>
</dbReference>
<proteinExistence type="predicted"/>
<gene>
    <name evidence="2" type="ORF">NDI76_20485</name>
</gene>
<evidence type="ECO:0000313" key="3">
    <source>
        <dbReference type="Proteomes" id="UP001257060"/>
    </source>
</evidence>
<feature type="compositionally biased region" description="Gly residues" evidence="1">
    <location>
        <begin position="176"/>
        <end position="187"/>
    </location>
</feature>
<dbReference type="InterPro" id="IPR011748">
    <property type="entry name" value="Unchr_phage_tail-like"/>
</dbReference>
<sequence length="321" mass="35138">MPWRATPAPNPTDALLEAAGRYLWIELELVGSEYVSPRVRELRASFPRESYLRYLPTVYRTDEESAVFLERFLAIPESDFESVEANVDTLTRYLDREGVPAESLSWLGRWVGVKTDETWPERVRRAFVVNAPWLSKTRGTPSGLLETLRLYLDANAAVDGSITGVREAGENDGSAENGGGESGGNEDGGTDDGRDDGPLAPAAVAAELSRVLALWEHADLDPIERPAAREPYGRLVNSPVGFVVLVGPDVTDEEVTALDRLVRAETPIHAVGRVVRLTPWIRLGGHSYLGLNTSLATREFVLDRSLLGVDSTVLDYPGVGR</sequence>
<keyword evidence="3" id="KW-1185">Reference proteome</keyword>
<dbReference type="Pfam" id="PF09684">
    <property type="entry name" value="Tail_P2_I"/>
    <property type="match status" value="1"/>
</dbReference>